<name>A0A6M0Q7D0_9BACI</name>
<protein>
    <submittedName>
        <fullName evidence="2">Uncharacterized protein</fullName>
    </submittedName>
</protein>
<keyword evidence="1" id="KW-0812">Transmembrane</keyword>
<dbReference type="EMBL" id="JAAIWM010000001">
    <property type="protein sequence ID" value="NEY71018.1"/>
    <property type="molecule type" value="Genomic_DNA"/>
</dbReference>
<proteinExistence type="predicted"/>
<organism evidence="2 3">
    <name type="scientific">Bacillus mesophilus</name>
    <dbReference type="NCBI Taxonomy" id="1808955"/>
    <lineage>
        <taxon>Bacteria</taxon>
        <taxon>Bacillati</taxon>
        <taxon>Bacillota</taxon>
        <taxon>Bacilli</taxon>
        <taxon>Bacillales</taxon>
        <taxon>Bacillaceae</taxon>
        <taxon>Bacillus</taxon>
    </lineage>
</organism>
<evidence type="ECO:0000313" key="3">
    <source>
        <dbReference type="Proteomes" id="UP000481043"/>
    </source>
</evidence>
<feature type="transmembrane region" description="Helical" evidence="1">
    <location>
        <begin position="235"/>
        <end position="253"/>
    </location>
</feature>
<feature type="transmembrane region" description="Helical" evidence="1">
    <location>
        <begin position="20"/>
        <end position="41"/>
    </location>
</feature>
<evidence type="ECO:0000256" key="1">
    <source>
        <dbReference type="SAM" id="Phobius"/>
    </source>
</evidence>
<feature type="transmembrane region" description="Helical" evidence="1">
    <location>
        <begin position="47"/>
        <end position="69"/>
    </location>
</feature>
<accession>A0A6M0Q7D0</accession>
<feature type="transmembrane region" description="Helical" evidence="1">
    <location>
        <begin position="172"/>
        <end position="191"/>
    </location>
</feature>
<feature type="transmembrane region" description="Helical" evidence="1">
    <location>
        <begin position="90"/>
        <end position="118"/>
    </location>
</feature>
<reference evidence="2 3" key="1">
    <citation type="submission" date="2020-02" db="EMBL/GenBank/DDBJ databases">
        <title>Bacillus aquiflavi sp. nov., isolated from yellow water of strong flavor Chinese baijiu in Yibin region of China.</title>
        <authorList>
            <person name="Xie J."/>
        </authorList>
    </citation>
    <scope>NUCLEOTIDE SEQUENCE [LARGE SCALE GENOMIC DNA]</scope>
    <source>
        <strain evidence="2 3">SA4</strain>
    </source>
</reference>
<keyword evidence="1" id="KW-0472">Membrane</keyword>
<keyword evidence="3" id="KW-1185">Reference proteome</keyword>
<evidence type="ECO:0000313" key="2">
    <source>
        <dbReference type="EMBL" id="NEY71018.1"/>
    </source>
</evidence>
<dbReference type="AlphaFoldDB" id="A0A6M0Q7D0"/>
<comment type="caution">
    <text evidence="2">The sequence shown here is derived from an EMBL/GenBank/DDBJ whole genome shotgun (WGS) entry which is preliminary data.</text>
</comment>
<gene>
    <name evidence="2" type="ORF">G4D63_04595</name>
</gene>
<keyword evidence="1" id="KW-1133">Transmembrane helix</keyword>
<dbReference type="RefSeq" id="WP_163178124.1">
    <property type="nucleotide sequence ID" value="NZ_JAAIWM010000001.1"/>
</dbReference>
<feature type="transmembrane region" description="Helical" evidence="1">
    <location>
        <begin position="138"/>
        <end position="160"/>
    </location>
</feature>
<dbReference type="Proteomes" id="UP000481043">
    <property type="component" value="Unassembled WGS sequence"/>
</dbReference>
<sequence>MSTIKGLLWKDYRLSRVHIFSMFVGIMLIMIAGFGYSAYMMQPVGTLPVYIFLSLFMFVYAPITMLTLLNIESKNQLWLYSPRKGSTLLLSKYAVIFSSQLFIQLILLVYAAISLYFFGKNHYEQMSIGVFIQSISMINLIMVIFAVYFTSWVTLYWSIYHSLKHLPKLKPFRWLIILALFIVFNLIETWIQEIPFIDHLIYLVEVQVFINAEFSFGQEDWFVTFSETAIPIIPLIYYVLLTILLFTIAARLLERKVEV</sequence>